<evidence type="ECO:0000313" key="6">
    <source>
        <dbReference type="Proteomes" id="UP000316882"/>
    </source>
</evidence>
<organism evidence="5 6">
    <name type="scientific">Brevibacillus parabrevis</name>
    <dbReference type="NCBI Taxonomy" id="54914"/>
    <lineage>
        <taxon>Bacteria</taxon>
        <taxon>Bacillati</taxon>
        <taxon>Bacillota</taxon>
        <taxon>Bacilli</taxon>
        <taxon>Bacillales</taxon>
        <taxon>Paenibacillaceae</taxon>
        <taxon>Brevibacillus</taxon>
    </lineage>
</organism>
<accession>A0A4Y3PH98</accession>
<evidence type="ECO:0000256" key="3">
    <source>
        <dbReference type="ARBA" id="ARBA00022801"/>
    </source>
</evidence>
<dbReference type="Gene3D" id="3.40.50.1000">
    <property type="entry name" value="HAD superfamily/HAD-like"/>
    <property type="match status" value="1"/>
</dbReference>
<dbReference type="RefSeq" id="WP_122963488.1">
    <property type="nucleotide sequence ID" value="NZ_BJMH01000009.1"/>
</dbReference>
<name>A0A4Y3PH98_BREPA</name>
<dbReference type="PANTHER" id="PTHR46470:SF2">
    <property type="entry name" value="GLYCERALDEHYDE 3-PHOSPHATE PHOSPHATASE"/>
    <property type="match status" value="1"/>
</dbReference>
<dbReference type="InterPro" id="IPR023214">
    <property type="entry name" value="HAD_sf"/>
</dbReference>
<keyword evidence="3" id="KW-0378">Hydrolase</keyword>
<dbReference type="GO" id="GO:0016791">
    <property type="term" value="F:phosphatase activity"/>
    <property type="evidence" value="ECO:0007669"/>
    <property type="project" value="TreeGrafter"/>
</dbReference>
<dbReference type="PRINTS" id="PR00413">
    <property type="entry name" value="HADHALOGNASE"/>
</dbReference>
<evidence type="ECO:0000256" key="4">
    <source>
        <dbReference type="ARBA" id="ARBA00022842"/>
    </source>
</evidence>
<dbReference type="GO" id="GO:0044281">
    <property type="term" value="P:small molecule metabolic process"/>
    <property type="evidence" value="ECO:0007669"/>
    <property type="project" value="UniProtKB-ARBA"/>
</dbReference>
<dbReference type="EMBL" id="BJMH01000009">
    <property type="protein sequence ID" value="GEB32823.1"/>
    <property type="molecule type" value="Genomic_DNA"/>
</dbReference>
<dbReference type="SUPFAM" id="SSF56784">
    <property type="entry name" value="HAD-like"/>
    <property type="match status" value="1"/>
</dbReference>
<gene>
    <name evidence="5" type="ORF">BPA01_24030</name>
</gene>
<comment type="cofactor">
    <cofactor evidence="1">
        <name>Mg(2+)</name>
        <dbReference type="ChEBI" id="CHEBI:18420"/>
    </cofactor>
</comment>
<dbReference type="SFLD" id="SFLDS00003">
    <property type="entry name" value="Haloacid_Dehalogenase"/>
    <property type="match status" value="1"/>
</dbReference>
<dbReference type="NCBIfam" id="TIGR01549">
    <property type="entry name" value="HAD-SF-IA-v1"/>
    <property type="match status" value="1"/>
</dbReference>
<dbReference type="InterPro" id="IPR041492">
    <property type="entry name" value="HAD_2"/>
</dbReference>
<evidence type="ECO:0000256" key="2">
    <source>
        <dbReference type="ARBA" id="ARBA00022723"/>
    </source>
</evidence>
<dbReference type="GO" id="GO:0046872">
    <property type="term" value="F:metal ion binding"/>
    <property type="evidence" value="ECO:0007669"/>
    <property type="project" value="UniProtKB-KW"/>
</dbReference>
<dbReference type="Proteomes" id="UP000316882">
    <property type="component" value="Unassembled WGS sequence"/>
</dbReference>
<dbReference type="PANTHER" id="PTHR46470">
    <property type="entry name" value="N-ACYLNEURAMINATE-9-PHOSPHATASE"/>
    <property type="match status" value="1"/>
</dbReference>
<reference evidence="5 6" key="1">
    <citation type="submission" date="2019-06" db="EMBL/GenBank/DDBJ databases">
        <title>Whole genome shotgun sequence of Brevibacillus parabrevis NBRC 12334.</title>
        <authorList>
            <person name="Hosoyama A."/>
            <person name="Uohara A."/>
            <person name="Ohji S."/>
            <person name="Ichikawa N."/>
        </authorList>
    </citation>
    <scope>NUCLEOTIDE SEQUENCE [LARGE SCALE GENOMIC DNA]</scope>
    <source>
        <strain evidence="5 6">NBRC 12334</strain>
    </source>
</reference>
<dbReference type="STRING" id="54914.AV540_05675"/>
<dbReference type="SFLD" id="SFLDG01135">
    <property type="entry name" value="C1.5.6:_HAD__Beta-PGM__Phospha"/>
    <property type="match status" value="1"/>
</dbReference>
<dbReference type="InterPro" id="IPR036412">
    <property type="entry name" value="HAD-like_sf"/>
</dbReference>
<proteinExistence type="predicted"/>
<dbReference type="SFLD" id="SFLDG01129">
    <property type="entry name" value="C1.5:_HAD__Beta-PGM__Phosphata"/>
    <property type="match status" value="1"/>
</dbReference>
<protein>
    <submittedName>
        <fullName evidence="5">Haloacid dehalogenase</fullName>
    </submittedName>
</protein>
<sequence>MIQAVLFDLDGTLLDRDTSLIRFVHDQYERISQLQHVQQETFVQRFIELDQHGYVWKDKVYAQLIEELAIAKLEAAFLLQDYLCHFQKHCVAFPHLHEMLADLQKQGIRLGLISNGFGQFQYDNVKALGIAPYFDEVLISEWEGLRKPDPAIFHRALDKLGVPAEQAMYIGDHPDNDVRASRAVGMKAVWKRCSQYAAAADAHAVIDDLAEISAWVLPSFQGQMGRGADFT</sequence>
<dbReference type="InterPro" id="IPR051400">
    <property type="entry name" value="HAD-like_hydrolase"/>
</dbReference>
<evidence type="ECO:0000313" key="5">
    <source>
        <dbReference type="EMBL" id="GEB32823.1"/>
    </source>
</evidence>
<dbReference type="AlphaFoldDB" id="A0A4Y3PH98"/>
<evidence type="ECO:0000256" key="1">
    <source>
        <dbReference type="ARBA" id="ARBA00001946"/>
    </source>
</evidence>
<keyword evidence="6" id="KW-1185">Reference proteome</keyword>
<comment type="caution">
    <text evidence="5">The sequence shown here is derived from an EMBL/GenBank/DDBJ whole genome shotgun (WGS) entry which is preliminary data.</text>
</comment>
<dbReference type="Gene3D" id="1.10.150.520">
    <property type="match status" value="1"/>
</dbReference>
<keyword evidence="2" id="KW-0479">Metal-binding</keyword>
<dbReference type="NCBIfam" id="TIGR01509">
    <property type="entry name" value="HAD-SF-IA-v3"/>
    <property type="match status" value="1"/>
</dbReference>
<dbReference type="Pfam" id="PF13419">
    <property type="entry name" value="HAD_2"/>
    <property type="match status" value="1"/>
</dbReference>
<keyword evidence="4" id="KW-0460">Magnesium</keyword>
<dbReference type="InterPro" id="IPR006439">
    <property type="entry name" value="HAD-SF_hydro_IA"/>
</dbReference>